<evidence type="ECO:0000313" key="9">
    <source>
        <dbReference type="Proteomes" id="UP001501599"/>
    </source>
</evidence>
<organism evidence="8 9">
    <name type="scientific">Agrococcus versicolor</name>
    <dbReference type="NCBI Taxonomy" id="501482"/>
    <lineage>
        <taxon>Bacteria</taxon>
        <taxon>Bacillati</taxon>
        <taxon>Actinomycetota</taxon>
        <taxon>Actinomycetes</taxon>
        <taxon>Micrococcales</taxon>
        <taxon>Microbacteriaceae</taxon>
        <taxon>Agrococcus</taxon>
    </lineage>
</organism>
<comment type="caution">
    <text evidence="8">The sequence shown here is derived from an EMBL/GenBank/DDBJ whole genome shotgun (WGS) entry which is preliminary data.</text>
</comment>
<evidence type="ECO:0000313" key="8">
    <source>
        <dbReference type="EMBL" id="GAA2170758.1"/>
    </source>
</evidence>
<keyword evidence="4 6" id="KW-1133">Transmembrane helix</keyword>
<dbReference type="RefSeq" id="WP_344339439.1">
    <property type="nucleotide sequence ID" value="NZ_BAAAQT010000001.1"/>
</dbReference>
<dbReference type="PANTHER" id="PTHR35007:SF2">
    <property type="entry name" value="PILUS ASSEMBLE PROTEIN"/>
    <property type="match status" value="1"/>
</dbReference>
<feature type="transmembrane region" description="Helical" evidence="6">
    <location>
        <begin position="92"/>
        <end position="111"/>
    </location>
</feature>
<keyword evidence="2" id="KW-1003">Cell membrane</keyword>
<evidence type="ECO:0000256" key="4">
    <source>
        <dbReference type="ARBA" id="ARBA00022989"/>
    </source>
</evidence>
<comment type="subcellular location">
    <subcellularLocation>
        <location evidence="1">Cell membrane</location>
        <topology evidence="1">Multi-pass membrane protein</topology>
    </subcellularLocation>
</comment>
<evidence type="ECO:0000256" key="2">
    <source>
        <dbReference type="ARBA" id="ARBA00022475"/>
    </source>
</evidence>
<feature type="domain" description="Type II secretion system protein GspF" evidence="7">
    <location>
        <begin position="156"/>
        <end position="281"/>
    </location>
</feature>
<dbReference type="InterPro" id="IPR018076">
    <property type="entry name" value="T2SS_GspF_dom"/>
</dbReference>
<dbReference type="EMBL" id="BAAAQT010000001">
    <property type="protein sequence ID" value="GAA2170758.1"/>
    <property type="molecule type" value="Genomic_DNA"/>
</dbReference>
<accession>A0ABP5MD61</accession>
<evidence type="ECO:0000256" key="6">
    <source>
        <dbReference type="SAM" id="Phobius"/>
    </source>
</evidence>
<protein>
    <recommendedName>
        <fullName evidence="7">Type II secretion system protein GspF domain-containing protein</fullName>
    </recommendedName>
</protein>
<evidence type="ECO:0000256" key="3">
    <source>
        <dbReference type="ARBA" id="ARBA00022692"/>
    </source>
</evidence>
<dbReference type="Proteomes" id="UP001501599">
    <property type="component" value="Unassembled WGS sequence"/>
</dbReference>
<keyword evidence="5 6" id="KW-0472">Membrane</keyword>
<evidence type="ECO:0000256" key="5">
    <source>
        <dbReference type="ARBA" id="ARBA00023136"/>
    </source>
</evidence>
<evidence type="ECO:0000259" key="7">
    <source>
        <dbReference type="Pfam" id="PF00482"/>
    </source>
</evidence>
<dbReference type="Pfam" id="PF00482">
    <property type="entry name" value="T2SSF"/>
    <property type="match status" value="1"/>
</dbReference>
<keyword evidence="9" id="KW-1185">Reference proteome</keyword>
<feature type="transmembrane region" description="Helical" evidence="6">
    <location>
        <begin position="6"/>
        <end position="27"/>
    </location>
</feature>
<dbReference type="PANTHER" id="PTHR35007">
    <property type="entry name" value="INTEGRAL MEMBRANE PROTEIN-RELATED"/>
    <property type="match status" value="1"/>
</dbReference>
<gene>
    <name evidence="8" type="ORF">GCM10009846_02250</name>
</gene>
<keyword evidence="3 6" id="KW-0812">Transmembrane</keyword>
<name>A0ABP5MD61_9MICO</name>
<evidence type="ECO:0000256" key="1">
    <source>
        <dbReference type="ARBA" id="ARBA00004651"/>
    </source>
</evidence>
<reference evidence="9" key="1">
    <citation type="journal article" date="2019" name="Int. J. Syst. Evol. Microbiol.">
        <title>The Global Catalogue of Microorganisms (GCM) 10K type strain sequencing project: providing services to taxonomists for standard genome sequencing and annotation.</title>
        <authorList>
            <consortium name="The Broad Institute Genomics Platform"/>
            <consortium name="The Broad Institute Genome Sequencing Center for Infectious Disease"/>
            <person name="Wu L."/>
            <person name="Ma J."/>
        </authorList>
    </citation>
    <scope>NUCLEOTIDE SEQUENCE [LARGE SCALE GENOMIC DNA]</scope>
    <source>
        <strain evidence="9">JCM 16026</strain>
    </source>
</reference>
<sequence length="295" mass="31726">MPVGLIVGCSLVAAALAMVVVLLASLAQPERARTVANLRRGGIATLVEAPAPRRRAGESLARRLAPSAVVSLLDRQHARAGRPAAWPLERLLVLKAVWLPSALVVCGLVAALRPHPILVVLLVIVAVVGYFVPELLLLSRGQERDQGIQRALADTLDQMLIAVDAGLGFDAAMSRVAANGSGALNDELTRTLQDVRMGRSRREAFADLADRTRVPDLRQFVRAILQADAYGISVSDVLRTQAAEMRLKRRMHAEEQAQKVPVKVLMPLMLCILPVLFIVVMAPAALNMLAAFGAM</sequence>
<proteinExistence type="predicted"/>
<feature type="transmembrane region" description="Helical" evidence="6">
    <location>
        <begin position="117"/>
        <end position="138"/>
    </location>
</feature>
<feature type="transmembrane region" description="Helical" evidence="6">
    <location>
        <begin position="268"/>
        <end position="292"/>
    </location>
</feature>